<dbReference type="AlphaFoldDB" id="A0A171BRC3"/>
<dbReference type="Proteomes" id="UP000077701">
    <property type="component" value="Unassembled WGS sequence"/>
</dbReference>
<keyword evidence="3" id="KW-1185">Reference proteome</keyword>
<evidence type="ECO:0000256" key="1">
    <source>
        <dbReference type="SAM" id="MobiDB-lite"/>
    </source>
</evidence>
<dbReference type="EMBL" id="BDCX01000002">
    <property type="protein sequence ID" value="GAT65460.1"/>
    <property type="molecule type" value="Genomic_DNA"/>
</dbReference>
<sequence>MPPYPPPCPAVARNRFRSRPPYGPAGAICTARRGGAGPEVPGGDYASVMPVRARPPADSRTAAATAPATSGWKTLGMM</sequence>
<accession>A0A171BRC3</accession>
<evidence type="ECO:0000313" key="2">
    <source>
        <dbReference type="EMBL" id="GAT65460.1"/>
    </source>
</evidence>
<comment type="caution">
    <text evidence="2">The sequence shown here is derived from an EMBL/GenBank/DDBJ whole genome shotgun (WGS) entry which is preliminary data.</text>
</comment>
<reference evidence="2 3" key="1">
    <citation type="journal article" date="2016" name="Genome Announc.">
        <title>Draft Genome Sequence of Planomonospora sphaerica JCM9374, a Rare Actinomycete.</title>
        <authorList>
            <person name="Dohra H."/>
            <person name="Suzuki T."/>
            <person name="Inoue Y."/>
            <person name="Kodani S."/>
        </authorList>
    </citation>
    <scope>NUCLEOTIDE SEQUENCE [LARGE SCALE GENOMIC DNA]</scope>
    <source>
        <strain evidence="2 3">JCM 9374</strain>
    </source>
</reference>
<feature type="region of interest" description="Disordered" evidence="1">
    <location>
        <begin position="31"/>
        <end position="78"/>
    </location>
</feature>
<name>A0A171BRC3_9ACTN</name>
<evidence type="ECO:0000313" key="3">
    <source>
        <dbReference type="Proteomes" id="UP000077701"/>
    </source>
</evidence>
<proteinExistence type="predicted"/>
<organism evidence="2 3">
    <name type="scientific">Planomonospora sphaerica</name>
    <dbReference type="NCBI Taxonomy" id="161355"/>
    <lineage>
        <taxon>Bacteria</taxon>
        <taxon>Bacillati</taxon>
        <taxon>Actinomycetota</taxon>
        <taxon>Actinomycetes</taxon>
        <taxon>Streptosporangiales</taxon>
        <taxon>Streptosporangiaceae</taxon>
        <taxon>Planomonospora</taxon>
    </lineage>
</organism>
<reference evidence="3" key="2">
    <citation type="submission" date="2016-04" db="EMBL/GenBank/DDBJ databases">
        <title>Planomonospora sphaerica JCM9374 whole genome shotgun sequence.</title>
        <authorList>
            <person name="Suzuki T."/>
            <person name="Dohra H."/>
            <person name="Kodani S."/>
        </authorList>
    </citation>
    <scope>NUCLEOTIDE SEQUENCE [LARGE SCALE GENOMIC DNA]</scope>
    <source>
        <strain evidence="3">JCM 9374</strain>
    </source>
</reference>
<protein>
    <submittedName>
        <fullName evidence="2">Uncharacterized protein</fullName>
    </submittedName>
</protein>
<gene>
    <name evidence="2" type="ORF">PS9374_01093</name>
</gene>
<feature type="compositionally biased region" description="Low complexity" evidence="1">
    <location>
        <begin position="52"/>
        <end position="70"/>
    </location>
</feature>